<evidence type="ECO:0000256" key="3">
    <source>
        <dbReference type="ARBA" id="ARBA00022801"/>
    </source>
</evidence>
<dbReference type="SUPFAM" id="SSF69318">
    <property type="entry name" value="Integrin alpha N-terminal domain"/>
    <property type="match status" value="1"/>
</dbReference>
<gene>
    <name evidence="6" type="ORF">Airi02_059810</name>
</gene>
<dbReference type="EMBL" id="BSTK01000009">
    <property type="protein sequence ID" value="GLY88052.1"/>
    <property type="molecule type" value="Genomic_DNA"/>
</dbReference>
<evidence type="ECO:0008006" key="8">
    <source>
        <dbReference type="Google" id="ProtNLM"/>
    </source>
</evidence>
<dbReference type="RefSeq" id="WP_285577596.1">
    <property type="nucleotide sequence ID" value="NZ_BSTK01000009.1"/>
</dbReference>
<evidence type="ECO:0000256" key="4">
    <source>
        <dbReference type="ARBA" id="ARBA00023180"/>
    </source>
</evidence>
<keyword evidence="7" id="KW-1185">Reference proteome</keyword>
<dbReference type="InterPro" id="IPR013517">
    <property type="entry name" value="FG-GAP"/>
</dbReference>
<feature type="chain" id="PRO_5040949942" description="FG-GAP repeat protein" evidence="5">
    <location>
        <begin position="30"/>
        <end position="513"/>
    </location>
</feature>
<comment type="caution">
    <text evidence="6">The sequence shown here is derived from an EMBL/GenBank/DDBJ whole genome shotgun (WGS) entry which is preliminary data.</text>
</comment>
<dbReference type="PANTHER" id="PTHR23221">
    <property type="entry name" value="GLYCOSYLPHOSPHATIDYLINOSITOL PHOSPHOLIPASE D"/>
    <property type="match status" value="1"/>
</dbReference>
<dbReference type="Proteomes" id="UP001165074">
    <property type="component" value="Unassembled WGS sequence"/>
</dbReference>
<sequence>MRSSVFSRALAAAAVTAMGAAGTTGVAHASVVSAGTTVRATTVKAAATGAKPYDFNGDGYADLALGDPYGKVGSLTSAGFVTIVYGSKSGANTAKKQVISQNTSGVPGAAEKTDHFGYSLASLDYDRDGYADLLVGTPDEDTTSGTNAGSETILWGSKSGLTGTGSQTMAEPSNAGANHRFGFSVATGDFDGDGLTDWVDTSPGDAYFWTFTTSSQNLRAAAAARTFRPAAKGRPVRGSQKGINAAAATTLDALVPVGGDVNGDGRLDLIVGWRNSKAEAKYQYGFDVWTDISAVSQDPAKEVLTKLDGLAAGDFNGDGYADVAAGAADDSGRAHSHLVVFPGGADVAMDASYLVNQETAGVPGATALGDKFGTSLSAGDVNKDGKADLAVGVPGRTVSGAARAGEAIVLYGGADGLTGTGSQAVSQSTSGVPGSAETDDAFGTGVSLLDITGDGYADLIAGASGENSLDGCVSVLKGGTSGVTGTGSVTFGAGTVGVSGKGAQLGRVIGRIG</sequence>
<protein>
    <recommendedName>
        <fullName evidence="8">FG-GAP repeat protein</fullName>
    </recommendedName>
</protein>
<evidence type="ECO:0000313" key="6">
    <source>
        <dbReference type="EMBL" id="GLY88052.1"/>
    </source>
</evidence>
<reference evidence="6" key="1">
    <citation type="submission" date="2023-03" db="EMBL/GenBank/DDBJ databases">
        <title>Actinoallomurus iriomotensis NBRC 103684.</title>
        <authorList>
            <person name="Ichikawa N."/>
            <person name="Sato H."/>
            <person name="Tonouchi N."/>
        </authorList>
    </citation>
    <scope>NUCLEOTIDE SEQUENCE</scope>
    <source>
        <strain evidence="6">NBRC 103684</strain>
    </source>
</reference>
<name>A0A9W6S918_9ACTN</name>
<dbReference type="GO" id="GO:0008305">
    <property type="term" value="C:integrin complex"/>
    <property type="evidence" value="ECO:0007669"/>
    <property type="project" value="InterPro"/>
</dbReference>
<organism evidence="6 7">
    <name type="scientific">Actinoallomurus iriomotensis</name>
    <dbReference type="NCBI Taxonomy" id="478107"/>
    <lineage>
        <taxon>Bacteria</taxon>
        <taxon>Bacillati</taxon>
        <taxon>Actinomycetota</taxon>
        <taxon>Actinomycetes</taxon>
        <taxon>Streptosporangiales</taxon>
        <taxon>Thermomonosporaceae</taxon>
        <taxon>Actinoallomurus</taxon>
    </lineage>
</organism>
<dbReference type="AlphaFoldDB" id="A0A9W6S918"/>
<keyword evidence="4" id="KW-0325">Glycoprotein</keyword>
<evidence type="ECO:0000256" key="1">
    <source>
        <dbReference type="ARBA" id="ARBA00022729"/>
    </source>
</evidence>
<keyword evidence="1 5" id="KW-0732">Signal</keyword>
<dbReference type="Pfam" id="PF13517">
    <property type="entry name" value="FG-GAP_3"/>
    <property type="match status" value="1"/>
</dbReference>
<dbReference type="InterPro" id="IPR028994">
    <property type="entry name" value="Integrin_alpha_N"/>
</dbReference>
<evidence type="ECO:0000256" key="5">
    <source>
        <dbReference type="SAM" id="SignalP"/>
    </source>
</evidence>
<dbReference type="PRINTS" id="PR01185">
    <property type="entry name" value="INTEGRINA"/>
</dbReference>
<dbReference type="Gene3D" id="2.130.10.130">
    <property type="entry name" value="Integrin alpha, N-terminal"/>
    <property type="match status" value="4"/>
</dbReference>
<dbReference type="PROSITE" id="PS51470">
    <property type="entry name" value="FG_GAP"/>
    <property type="match status" value="2"/>
</dbReference>
<keyword evidence="3" id="KW-0378">Hydrolase</keyword>
<accession>A0A9W6S918</accession>
<evidence type="ECO:0000313" key="7">
    <source>
        <dbReference type="Proteomes" id="UP001165074"/>
    </source>
</evidence>
<dbReference type="Pfam" id="PF01839">
    <property type="entry name" value="FG-GAP"/>
    <property type="match status" value="4"/>
</dbReference>
<keyword evidence="2" id="KW-0677">Repeat</keyword>
<feature type="signal peptide" evidence="5">
    <location>
        <begin position="1"/>
        <end position="29"/>
    </location>
</feature>
<dbReference type="InterPro" id="IPR000413">
    <property type="entry name" value="Integrin_alpha"/>
</dbReference>
<dbReference type="GO" id="GO:0016787">
    <property type="term" value="F:hydrolase activity"/>
    <property type="evidence" value="ECO:0007669"/>
    <property type="project" value="UniProtKB-KW"/>
</dbReference>
<dbReference type="SMART" id="SM00191">
    <property type="entry name" value="Int_alpha"/>
    <property type="match status" value="6"/>
</dbReference>
<dbReference type="GO" id="GO:0007155">
    <property type="term" value="P:cell adhesion"/>
    <property type="evidence" value="ECO:0007669"/>
    <property type="project" value="InterPro"/>
</dbReference>
<proteinExistence type="predicted"/>
<dbReference type="InterPro" id="IPR013519">
    <property type="entry name" value="Int_alpha_beta-p"/>
</dbReference>
<dbReference type="PANTHER" id="PTHR23221:SF7">
    <property type="entry name" value="PHOSPHATIDYLINOSITOL-GLYCAN-SPECIFIC PHOSPHOLIPASE D"/>
    <property type="match status" value="1"/>
</dbReference>
<evidence type="ECO:0000256" key="2">
    <source>
        <dbReference type="ARBA" id="ARBA00022737"/>
    </source>
</evidence>